<organism evidence="3 5">
    <name type="scientific">Stigmatella aurantiaca (strain DW4/3-1)</name>
    <dbReference type="NCBI Taxonomy" id="378806"/>
    <lineage>
        <taxon>Bacteria</taxon>
        <taxon>Pseudomonadati</taxon>
        <taxon>Myxococcota</taxon>
        <taxon>Myxococcia</taxon>
        <taxon>Myxococcales</taxon>
        <taxon>Cystobacterineae</taxon>
        <taxon>Archangiaceae</taxon>
        <taxon>Stigmatella</taxon>
    </lineage>
</organism>
<evidence type="ECO:0000313" key="3">
    <source>
        <dbReference type="EMBL" id="EAU66817.1"/>
    </source>
</evidence>
<gene>
    <name evidence="2" type="ordered locus">STAUR_8386</name>
    <name evidence="3" type="ORF">STIAU_3026</name>
</gene>
<dbReference type="EMBL" id="AAMD01000046">
    <property type="protein sequence ID" value="EAU66817.1"/>
    <property type="molecule type" value="Genomic_DNA"/>
</dbReference>
<accession>Q093D6</accession>
<feature type="region of interest" description="Disordered" evidence="1">
    <location>
        <begin position="39"/>
        <end position="65"/>
    </location>
</feature>
<reference evidence="3 5" key="1">
    <citation type="submission" date="2006-04" db="EMBL/GenBank/DDBJ databases">
        <authorList>
            <person name="Nierman W.C."/>
        </authorList>
    </citation>
    <scope>NUCLEOTIDE SEQUENCE [LARGE SCALE GENOMIC DNA]</scope>
    <source>
        <strain evidence="3 5">DW4/3-1</strain>
    </source>
</reference>
<dbReference type="eggNOG" id="COG1520">
    <property type="taxonomic scope" value="Bacteria"/>
</dbReference>
<evidence type="ECO:0000313" key="4">
    <source>
        <dbReference type="Proteomes" id="UP000001351"/>
    </source>
</evidence>
<reference evidence="2 4" key="2">
    <citation type="journal article" date="2011" name="Mol. Biol. Evol.">
        <title>Comparative genomic analysis of fruiting body formation in Myxococcales.</title>
        <authorList>
            <person name="Huntley S."/>
            <person name="Hamann N."/>
            <person name="Wegener-Feldbrugge S."/>
            <person name="Treuner-Lange A."/>
            <person name="Kube M."/>
            <person name="Reinhardt R."/>
            <person name="Klages S."/>
            <person name="Muller R."/>
            <person name="Ronning C.M."/>
            <person name="Nierman W.C."/>
            <person name="Sogaard-Andersen L."/>
        </authorList>
    </citation>
    <scope>NUCLEOTIDE SEQUENCE [LARGE SCALE GENOMIC DNA]</scope>
    <source>
        <strain evidence="2 4">DW4/3-1</strain>
    </source>
</reference>
<keyword evidence="4" id="KW-1185">Reference proteome</keyword>
<dbReference type="AlphaFoldDB" id="Q093D6"/>
<evidence type="ECO:0000313" key="5">
    <source>
        <dbReference type="Proteomes" id="UP000032702"/>
    </source>
</evidence>
<dbReference type="OrthoDB" id="5525825at2"/>
<dbReference type="HOGENOM" id="CLU_2847731_0_0_7"/>
<proteinExistence type="predicted"/>
<dbReference type="EMBL" id="CP002271">
    <property type="protein sequence ID" value="ADO76140.1"/>
    <property type="molecule type" value="Genomic_DNA"/>
</dbReference>
<dbReference type="KEGG" id="sur:STAUR_8386"/>
<dbReference type="Proteomes" id="UP000001351">
    <property type="component" value="Chromosome"/>
</dbReference>
<evidence type="ECO:0000313" key="2">
    <source>
        <dbReference type="EMBL" id="ADO76140.1"/>
    </source>
</evidence>
<sequence length="65" mass="7124">MNPFLRALVGREVCWGEFVVTVLGDRAYRAFIVDSPGMDPSAPWPKDQHDARNTGNPVTPIANGL</sequence>
<dbReference type="Proteomes" id="UP000032702">
    <property type="component" value="Unassembled WGS sequence"/>
</dbReference>
<name>Q093D6_STIAD</name>
<evidence type="ECO:0000256" key="1">
    <source>
        <dbReference type="SAM" id="MobiDB-lite"/>
    </source>
</evidence>
<protein>
    <submittedName>
        <fullName evidence="3">Uncharacterized protein</fullName>
    </submittedName>
</protein>